<dbReference type="PANTHER" id="PTHR21597:SF0">
    <property type="entry name" value="THO COMPLEX SUBUNIT 2"/>
    <property type="match status" value="1"/>
</dbReference>
<protein>
    <recommendedName>
        <fullName evidence="3">THO complex subunit 2</fullName>
    </recommendedName>
</protein>
<dbReference type="InterPro" id="IPR032302">
    <property type="entry name" value="THOC2_N"/>
</dbReference>
<feature type="compositionally biased region" description="Basic and acidic residues" evidence="5">
    <location>
        <begin position="1409"/>
        <end position="1449"/>
    </location>
</feature>
<evidence type="ECO:0000259" key="8">
    <source>
        <dbReference type="Pfam" id="PF16134"/>
    </source>
</evidence>
<dbReference type="GO" id="GO:0003729">
    <property type="term" value="F:mRNA binding"/>
    <property type="evidence" value="ECO:0007669"/>
    <property type="project" value="TreeGrafter"/>
</dbReference>
<feature type="compositionally biased region" description="Basic and acidic residues" evidence="5">
    <location>
        <begin position="1013"/>
        <end position="1023"/>
    </location>
</feature>
<accession>A0A8K0NBQ1</accession>
<reference evidence="9" key="1">
    <citation type="journal article" date="2017" name="Gigascience">
        <title>The genome draft of coconut (Cocos nucifera).</title>
        <authorList>
            <person name="Xiao Y."/>
            <person name="Xu P."/>
            <person name="Fan H."/>
            <person name="Baudouin L."/>
            <person name="Xia W."/>
            <person name="Bocs S."/>
            <person name="Xu J."/>
            <person name="Li Q."/>
            <person name="Guo A."/>
            <person name="Zhou L."/>
            <person name="Li J."/>
            <person name="Wu Y."/>
            <person name="Ma Z."/>
            <person name="Armero A."/>
            <person name="Issali A.E."/>
            <person name="Liu N."/>
            <person name="Peng M."/>
            <person name="Yang Y."/>
        </authorList>
    </citation>
    <scope>NUCLEOTIDE SEQUENCE</scope>
    <source>
        <tissue evidence="9">Spear leaf of Hainan Tall coconut</tissue>
    </source>
</reference>
<feature type="compositionally biased region" description="Polar residues" evidence="5">
    <location>
        <begin position="913"/>
        <end position="946"/>
    </location>
</feature>
<feature type="compositionally biased region" description="Basic and acidic residues" evidence="5">
    <location>
        <begin position="1185"/>
        <end position="1238"/>
    </location>
</feature>
<evidence type="ECO:0000256" key="5">
    <source>
        <dbReference type="SAM" id="MobiDB-lite"/>
    </source>
</evidence>
<dbReference type="Pfam" id="PF11732">
    <property type="entry name" value="Thoc2"/>
    <property type="match status" value="1"/>
</dbReference>
<feature type="compositionally biased region" description="Basic and acidic residues" evidence="5">
    <location>
        <begin position="1390"/>
        <end position="1402"/>
    </location>
</feature>
<dbReference type="GO" id="GO:0000445">
    <property type="term" value="C:THO complex part of transcription export complex"/>
    <property type="evidence" value="ECO:0007669"/>
    <property type="project" value="TreeGrafter"/>
</dbReference>
<feature type="compositionally biased region" description="Basic and acidic residues" evidence="5">
    <location>
        <begin position="1369"/>
        <end position="1379"/>
    </location>
</feature>
<evidence type="ECO:0000256" key="3">
    <source>
        <dbReference type="ARBA" id="ARBA00019596"/>
    </source>
</evidence>
<dbReference type="OrthoDB" id="29024at2759"/>
<dbReference type="Pfam" id="PF16134">
    <property type="entry name" value="THOC2_N"/>
    <property type="match status" value="2"/>
</dbReference>
<evidence type="ECO:0000256" key="2">
    <source>
        <dbReference type="ARBA" id="ARBA00007857"/>
    </source>
</evidence>
<keyword evidence="4" id="KW-0539">Nucleus</keyword>
<organism evidence="9 10">
    <name type="scientific">Cocos nucifera</name>
    <name type="common">Coconut palm</name>
    <dbReference type="NCBI Taxonomy" id="13894"/>
    <lineage>
        <taxon>Eukaryota</taxon>
        <taxon>Viridiplantae</taxon>
        <taxon>Streptophyta</taxon>
        <taxon>Embryophyta</taxon>
        <taxon>Tracheophyta</taxon>
        <taxon>Spermatophyta</taxon>
        <taxon>Magnoliopsida</taxon>
        <taxon>Liliopsida</taxon>
        <taxon>Arecaceae</taxon>
        <taxon>Arecoideae</taxon>
        <taxon>Cocoseae</taxon>
        <taxon>Attaleinae</taxon>
        <taxon>Cocos</taxon>
    </lineage>
</organism>
<dbReference type="InterPro" id="IPR021726">
    <property type="entry name" value="THO_THOC2_N"/>
</dbReference>
<evidence type="ECO:0000259" key="7">
    <source>
        <dbReference type="Pfam" id="PF11732"/>
    </source>
</evidence>
<comment type="subcellular location">
    <subcellularLocation>
        <location evidence="1">Nucleus</location>
    </subcellularLocation>
</comment>
<evidence type="ECO:0000259" key="6">
    <source>
        <dbReference type="Pfam" id="PF11262"/>
    </source>
</evidence>
<comment type="caution">
    <text evidence="9">The sequence shown here is derived from an EMBL/GenBank/DDBJ whole genome shotgun (WGS) entry which is preliminary data.</text>
</comment>
<feature type="compositionally biased region" description="Basic and acidic residues" evidence="5">
    <location>
        <begin position="1494"/>
        <end position="1503"/>
    </location>
</feature>
<dbReference type="GO" id="GO:0006406">
    <property type="term" value="P:mRNA export from nucleus"/>
    <property type="evidence" value="ECO:0007669"/>
    <property type="project" value="InterPro"/>
</dbReference>
<feature type="domain" description="THO complex subunitTHOC2 N-terminal" evidence="7">
    <location>
        <begin position="530"/>
        <end position="568"/>
    </location>
</feature>
<feature type="domain" description="THO complex subunit 2 N-terminal" evidence="8">
    <location>
        <begin position="401"/>
        <end position="528"/>
    </location>
</feature>
<evidence type="ECO:0000256" key="1">
    <source>
        <dbReference type="ARBA" id="ARBA00004123"/>
    </source>
</evidence>
<evidence type="ECO:0000313" key="9">
    <source>
        <dbReference type="EMBL" id="KAG1366315.1"/>
    </source>
</evidence>
<comment type="similarity">
    <text evidence="2">Belongs to the THOC2 family.</text>
</comment>
<keyword evidence="10" id="KW-1185">Reference proteome</keyword>
<dbReference type="PANTHER" id="PTHR21597">
    <property type="entry name" value="THO2 PROTEIN"/>
    <property type="match status" value="1"/>
</dbReference>
<feature type="compositionally biased region" description="Polar residues" evidence="5">
    <location>
        <begin position="1094"/>
        <end position="1107"/>
    </location>
</feature>
<gene>
    <name evidence="9" type="ORF">COCNU_13G001050</name>
</gene>
<name>A0A8K0NBQ1_COCNU</name>
<dbReference type="InterPro" id="IPR021418">
    <property type="entry name" value="THO_THOC2_C"/>
</dbReference>
<dbReference type="InterPro" id="IPR040007">
    <property type="entry name" value="Tho2"/>
</dbReference>
<feature type="compositionally biased region" description="Polar residues" evidence="5">
    <location>
        <begin position="1114"/>
        <end position="1135"/>
    </location>
</feature>
<reference evidence="9" key="2">
    <citation type="submission" date="2019-07" db="EMBL/GenBank/DDBJ databases">
        <authorList>
            <person name="Yang Y."/>
            <person name="Bocs S."/>
            <person name="Baudouin L."/>
        </authorList>
    </citation>
    <scope>NUCLEOTIDE SEQUENCE</scope>
    <source>
        <tissue evidence="9">Spear leaf of Hainan Tall coconut</tissue>
    </source>
</reference>
<feature type="region of interest" description="Disordered" evidence="5">
    <location>
        <begin position="909"/>
        <end position="1023"/>
    </location>
</feature>
<feature type="region of interest" description="Disordered" evidence="5">
    <location>
        <begin position="1085"/>
        <end position="1503"/>
    </location>
</feature>
<dbReference type="Proteomes" id="UP000797356">
    <property type="component" value="Chromosome 13"/>
</dbReference>
<feature type="domain" description="THO complex subunitTHOC2 C-terminal" evidence="6">
    <location>
        <begin position="821"/>
        <end position="885"/>
    </location>
</feature>
<proteinExistence type="inferred from homology"/>
<feature type="domain" description="THO complex subunit 2 N-terminal" evidence="8">
    <location>
        <begin position="138"/>
        <end position="378"/>
    </location>
</feature>
<feature type="compositionally biased region" description="Basic and acidic residues" evidence="5">
    <location>
        <begin position="1246"/>
        <end position="1347"/>
    </location>
</feature>
<feature type="compositionally biased region" description="Low complexity" evidence="5">
    <location>
        <begin position="1136"/>
        <end position="1157"/>
    </location>
</feature>
<sequence length="1537" mass="172773">MSVQSPEFKYITEGCLREWKASNAAFKLPDPVPMTQFLYELCWAMIRGDLPFQKCSVALDSVVFVEEQQREEMASIIADVIAHMGQDAKWLVGSSLVPSRLLQERCEEEFLWESELTKVKAQDLKAKEVTLLCQGGLDSTTENTSTVTICIIKSLIGHFDLDPNRVFDIVLECFELYPENATFYNLIPIFPKSHAAQILGFKFQYYQRMDVNTPVPSSLYRLTALLVKANFIDLDNIYAHLLPKDDEAFEHYDAFIAKRFDEVNKIGKINLAATGKELMDDEKQDVTIDLFSAVDMENDAITERAPEVENNQKLGLLIGFLSVDDWYHAQILFDHLSHLNPVQHIQISECLFRVIEKTMSAAYAIVNQTHLQSRAGSDVVESTAGSSIQNSSIDLPCEFFQILAAAGPYLYRDAVLLQKVCRVLRACYLCAEELAGLRAKEAKLRVEEALKKCVLPSLQLIPANPAVGQVIWEVLSLLPYEDRYRLYGEWEKDDERIPMVLAARQIAKLDTRRILKRLAKENLKPLGRMVAKLAHSNPITVLRTIVHQIEAYRDMITPVVDAFKYLRQNGNNMGKKTINQRTRREKLLKRCKKYPSMELRGLFQYLVNQLKKGSGVELVLLQELIQHMANVHYTENMTEDQLDAMAGGETLRYQASLFGMTRNNKALTKSTNRLRDSLLPKEEPRLAIPLLLLIAQHRSMVIINADAPHIKMVSEQFDRCHGMLLQYVEFLLSAITPSMIYAQLIPPLDDLVHKYHLDPEVAFLVYRPVMRLFKSLSGAEICWPLDITEEPNVSSTNNEAEPSYLSSDVVLDLGSPWKPVKLLVQCLESTESMEIRNALIVLTKISSVFPVTRKSGINLEKRVAKIKGDEREDLKVLATGVAATLAARKSSWVSEEEFGMGHIDLKHAATPAKSPSGNLGNAPNGSALGISQNEMSGTRNATTGNQVADPLNIIKDQMTCAKSTDGRSDRSEGGVLLKPDSAQQKSRSSSSTNGPDGQAHASLPPKPSGIMKNSDELPKVSPEETFTKVASKGTVESEVSKYYVHTQDKNLLCFDCKGILNAYPASILLVVLAQNSLGRLPKQELVKEDAKSGKSISRTAYQQSSATADRDLSAHQSESRQGGTAINSLSTSNGNLDSSGKLASSSSKMSDVHVSISKVDSGPIKPLDDNVEAPDAFPKQQKRFAPAEEQDRLNKRRKGDTDGKDGEAMEVRLSDKDRTFDARSMDKSHFSDHERPTIEEQSPIRPADKHSDKSKDKTIERYDKDQREKLDRPGKSRGEDILEKSRDRSIERHGRERSVERVQERAVDRNIDRSVDKSRDDRSKDDRNKPRHNEGSMDKVHSDERFHGQGLPPPPPLPSSFVPQSVGGSRRDEEPERRVGNTRHTQRLSPRHDEKERRRSEENVLASQDDAKHRRDDEFREKRWEERGDAPNKVEGRDRDKGNVLKDDTDLTAAPKRRKLKRDHTSSSEAGGEYSPVVLPPPPPLALGISQSLDARERGDRKGIMVQHRAVYVDEVSRMHGKEAASKINRRETDQYP</sequence>
<dbReference type="EMBL" id="CM017884">
    <property type="protein sequence ID" value="KAG1366315.1"/>
    <property type="molecule type" value="Genomic_DNA"/>
</dbReference>
<evidence type="ECO:0000313" key="10">
    <source>
        <dbReference type="Proteomes" id="UP000797356"/>
    </source>
</evidence>
<evidence type="ECO:0000256" key="4">
    <source>
        <dbReference type="ARBA" id="ARBA00023242"/>
    </source>
</evidence>
<dbReference type="GO" id="GO:0006397">
    <property type="term" value="P:mRNA processing"/>
    <property type="evidence" value="ECO:0007669"/>
    <property type="project" value="InterPro"/>
</dbReference>
<dbReference type="Pfam" id="PF11262">
    <property type="entry name" value="Tho2"/>
    <property type="match status" value="1"/>
</dbReference>